<keyword evidence="9" id="KW-0472">Membrane</keyword>
<dbReference type="GO" id="GO:0005506">
    <property type="term" value="F:iron ion binding"/>
    <property type="evidence" value="ECO:0007669"/>
    <property type="project" value="InterPro"/>
</dbReference>
<gene>
    <name evidence="12" type="primary">LOC116063496</name>
</gene>
<dbReference type="PRINTS" id="PR00385">
    <property type="entry name" value="P450"/>
</dbReference>
<dbReference type="Pfam" id="PF00067">
    <property type="entry name" value="p450"/>
    <property type="match status" value="1"/>
</dbReference>
<dbReference type="Proteomes" id="UP000694568">
    <property type="component" value="Unplaced"/>
</dbReference>
<reference evidence="12" key="1">
    <citation type="submission" date="2025-08" db="UniProtKB">
        <authorList>
            <consortium name="Ensembl"/>
        </authorList>
    </citation>
    <scope>IDENTIFICATION</scope>
</reference>
<dbReference type="PROSITE" id="PS00086">
    <property type="entry name" value="CYTOCHROME_P450"/>
    <property type="match status" value="1"/>
</dbReference>
<dbReference type="FunFam" id="1.10.630.10:FF:000004">
    <property type="entry name" value="cytochrome P450 2D15 isoform X1"/>
    <property type="match status" value="1"/>
</dbReference>
<dbReference type="InterPro" id="IPR017972">
    <property type="entry name" value="Cyt_P450_CS"/>
</dbReference>
<dbReference type="SUPFAM" id="SSF48264">
    <property type="entry name" value="Cytochrome P450"/>
    <property type="match status" value="1"/>
</dbReference>
<evidence type="ECO:0000256" key="6">
    <source>
        <dbReference type="ARBA" id="ARBA00023002"/>
    </source>
</evidence>
<dbReference type="PANTHER" id="PTHR24300">
    <property type="entry name" value="CYTOCHROME P450 508A4-RELATED"/>
    <property type="match status" value="1"/>
</dbReference>
<dbReference type="AlphaFoldDB" id="A0A8C9ZLQ5"/>
<dbReference type="Gene3D" id="1.10.630.10">
    <property type="entry name" value="Cytochrome P450"/>
    <property type="match status" value="1"/>
</dbReference>
<dbReference type="Ensembl" id="ENSSLUT00000044443.1">
    <property type="protein sequence ID" value="ENSSLUP00000043073.1"/>
    <property type="gene ID" value="ENSSLUG00000018284.1"/>
</dbReference>
<evidence type="ECO:0000256" key="5">
    <source>
        <dbReference type="ARBA" id="ARBA00022723"/>
    </source>
</evidence>
<evidence type="ECO:0000256" key="10">
    <source>
        <dbReference type="PIRSR" id="PIRSR602401-1"/>
    </source>
</evidence>
<dbReference type="GO" id="GO:0006805">
    <property type="term" value="P:xenobiotic metabolic process"/>
    <property type="evidence" value="ECO:0007669"/>
    <property type="project" value="TreeGrafter"/>
</dbReference>
<dbReference type="InterPro" id="IPR050182">
    <property type="entry name" value="Cytochrome_P450_fam2"/>
</dbReference>
<evidence type="ECO:0000256" key="3">
    <source>
        <dbReference type="ARBA" id="ARBA00010617"/>
    </source>
</evidence>
<evidence type="ECO:0000313" key="12">
    <source>
        <dbReference type="Ensembl" id="ENSSLUP00000043073.1"/>
    </source>
</evidence>
<feature type="binding site" description="axial binding residue" evidence="10">
    <location>
        <position position="447"/>
    </location>
    <ligand>
        <name>heme</name>
        <dbReference type="ChEBI" id="CHEBI:30413"/>
    </ligand>
    <ligandPart>
        <name>Fe</name>
        <dbReference type="ChEBI" id="CHEBI:18248"/>
    </ligandPart>
</feature>
<dbReference type="InterPro" id="IPR002401">
    <property type="entry name" value="Cyt_P450_E_grp-I"/>
</dbReference>
<dbReference type="GO" id="GO:0016712">
    <property type="term" value="F:oxidoreductase activity, acting on paired donors, with incorporation or reduction of molecular oxygen, reduced flavin or flavoprotein as one donor, and incorporation of one atom of oxygen"/>
    <property type="evidence" value="ECO:0007669"/>
    <property type="project" value="TreeGrafter"/>
</dbReference>
<organism evidence="12 13">
    <name type="scientific">Sander lucioperca</name>
    <name type="common">Pike-perch</name>
    <name type="synonym">Perca lucioperca</name>
    <dbReference type="NCBI Taxonomy" id="283035"/>
    <lineage>
        <taxon>Eukaryota</taxon>
        <taxon>Metazoa</taxon>
        <taxon>Chordata</taxon>
        <taxon>Craniata</taxon>
        <taxon>Vertebrata</taxon>
        <taxon>Euteleostomi</taxon>
        <taxon>Actinopterygii</taxon>
        <taxon>Neopterygii</taxon>
        <taxon>Teleostei</taxon>
        <taxon>Neoteleostei</taxon>
        <taxon>Acanthomorphata</taxon>
        <taxon>Eupercaria</taxon>
        <taxon>Perciformes</taxon>
        <taxon>Percoidei</taxon>
        <taxon>Percidae</taxon>
        <taxon>Luciopercinae</taxon>
        <taxon>Sander</taxon>
    </lineage>
</organism>
<keyword evidence="8 11" id="KW-0503">Monooxygenase</keyword>
<evidence type="ECO:0000256" key="8">
    <source>
        <dbReference type="ARBA" id="ARBA00023033"/>
    </source>
</evidence>
<comment type="similarity">
    <text evidence="3 11">Belongs to the cytochrome P450 family.</text>
</comment>
<sequence length="500" mass="57577">MDSIVSVFGSYVDWDVKSLLLFTAVFILTADYIKTRQPDSFPPGPRTFPIVGNILNVDFTRTHEILTQFVGRYGDVFSLRIGQTWMVVLNGFEVLKEALVNQGDSLEDRPYIPLVEDVSHGRGLIFSNGNTWKQQRRFAFSTLKYFGFGKKSLEPIILDEFAYLTSNFLFNCKGKPFNPHLIINNTVSNIICYLVFGHRFEYSDEKFVKLMKWFGKGLEIEVSIWAQLYNSFPLLMRRLPGPHQTAKHIWNSTNDFIREEIKEHRQNWDPSDQRDYIDCYLNEIQMGCKSKGRQIFLFTNVAVLHYALSLHESFALLMKYCFNFCLFPSCCTAKVQAEIDRVIGQSRQPSMEDRANLPYTDAVLHEIQRFGNVIPLSLPRVTDRDIQLGGYTIPKGVLIIPNLTSVLFDKNEWETPDTFNPGQFLNKEGKFVKRAAFIPFSTGKRACLGESLAKMHLFIFFTSFMQHFTFSMPAGVKPVMDFHFGITLAPREYEICATSR</sequence>
<dbReference type="GO" id="GO:0006082">
    <property type="term" value="P:organic acid metabolic process"/>
    <property type="evidence" value="ECO:0007669"/>
    <property type="project" value="TreeGrafter"/>
</dbReference>
<evidence type="ECO:0000256" key="4">
    <source>
        <dbReference type="ARBA" id="ARBA00022617"/>
    </source>
</evidence>
<dbReference type="PRINTS" id="PR00463">
    <property type="entry name" value="EP450I"/>
</dbReference>
<name>A0A8C9ZLQ5_SANLU</name>
<comment type="subcellular location">
    <subcellularLocation>
        <location evidence="2">Membrane</location>
    </subcellularLocation>
</comment>
<keyword evidence="5 10" id="KW-0479">Metal-binding</keyword>
<accession>A0A8C9ZLQ5</accession>
<comment type="cofactor">
    <cofactor evidence="1 10">
        <name>heme</name>
        <dbReference type="ChEBI" id="CHEBI:30413"/>
    </cofactor>
</comment>
<keyword evidence="6 11" id="KW-0560">Oxidoreductase</keyword>
<evidence type="ECO:0000256" key="2">
    <source>
        <dbReference type="ARBA" id="ARBA00004370"/>
    </source>
</evidence>
<reference evidence="12" key="2">
    <citation type="submission" date="2025-09" db="UniProtKB">
        <authorList>
            <consortium name="Ensembl"/>
        </authorList>
    </citation>
    <scope>IDENTIFICATION</scope>
</reference>
<dbReference type="InterPro" id="IPR001128">
    <property type="entry name" value="Cyt_P450"/>
</dbReference>
<dbReference type="GeneTree" id="ENSGT00950000182879"/>
<dbReference type="GO" id="GO:0016020">
    <property type="term" value="C:membrane"/>
    <property type="evidence" value="ECO:0007669"/>
    <property type="project" value="UniProtKB-SubCell"/>
</dbReference>
<evidence type="ECO:0000313" key="13">
    <source>
        <dbReference type="Proteomes" id="UP000694568"/>
    </source>
</evidence>
<keyword evidence="13" id="KW-1185">Reference proteome</keyword>
<dbReference type="GO" id="GO:0020037">
    <property type="term" value="F:heme binding"/>
    <property type="evidence" value="ECO:0007669"/>
    <property type="project" value="InterPro"/>
</dbReference>
<keyword evidence="4 10" id="KW-0349">Heme</keyword>
<protein>
    <submittedName>
        <fullName evidence="12">Cytochrome P450 2J2-like</fullName>
    </submittedName>
</protein>
<evidence type="ECO:0000256" key="9">
    <source>
        <dbReference type="ARBA" id="ARBA00023136"/>
    </source>
</evidence>
<keyword evidence="7 10" id="KW-0408">Iron</keyword>
<evidence type="ECO:0000256" key="11">
    <source>
        <dbReference type="RuleBase" id="RU000461"/>
    </source>
</evidence>
<evidence type="ECO:0000256" key="1">
    <source>
        <dbReference type="ARBA" id="ARBA00001971"/>
    </source>
</evidence>
<evidence type="ECO:0000256" key="7">
    <source>
        <dbReference type="ARBA" id="ARBA00023004"/>
    </source>
</evidence>
<dbReference type="InterPro" id="IPR036396">
    <property type="entry name" value="Cyt_P450_sf"/>
</dbReference>
<dbReference type="PANTHER" id="PTHR24300:SF177">
    <property type="entry name" value="CYTOCHROME P450 2J2"/>
    <property type="match status" value="1"/>
</dbReference>
<proteinExistence type="inferred from homology"/>
<dbReference type="GO" id="GO:0005737">
    <property type="term" value="C:cytoplasm"/>
    <property type="evidence" value="ECO:0007669"/>
    <property type="project" value="TreeGrafter"/>
</dbReference>